<feature type="transmembrane region" description="Helical" evidence="1">
    <location>
        <begin position="12"/>
        <end position="32"/>
    </location>
</feature>
<comment type="caution">
    <text evidence="2">The sequence shown here is derived from an EMBL/GenBank/DDBJ whole genome shotgun (WGS) entry which is preliminary data.</text>
</comment>
<sequence>MSLHHSDFIKIISSISGVISTLLALITTVKAFRFQKETREREDNKKAEEARKVFVLGLENRVMILIDRANNCVDSNAKIKKNTESLLEMTSTINGACAILNFSNLTDLERKKIRFWTDNLLKIAIRNELKTQEVYDSLQGDNIEGLSESYLYARKNLLIM</sequence>
<evidence type="ECO:0000313" key="3">
    <source>
        <dbReference type="Proteomes" id="UP001596230"/>
    </source>
</evidence>
<reference evidence="3" key="1">
    <citation type="journal article" date="2019" name="Int. J. Syst. Evol. Microbiol.">
        <title>The Global Catalogue of Microorganisms (GCM) 10K type strain sequencing project: providing services to taxonomists for standard genome sequencing and annotation.</title>
        <authorList>
            <consortium name="The Broad Institute Genomics Platform"/>
            <consortium name="The Broad Institute Genome Sequencing Center for Infectious Disease"/>
            <person name="Wu L."/>
            <person name="Ma J."/>
        </authorList>
    </citation>
    <scope>NUCLEOTIDE SEQUENCE [LARGE SCALE GENOMIC DNA]</scope>
    <source>
        <strain evidence="3">CGMCC 1.18518</strain>
    </source>
</reference>
<protein>
    <submittedName>
        <fullName evidence="2">Uncharacterized protein</fullName>
    </submittedName>
</protein>
<dbReference type="EMBL" id="JBHSUB010000006">
    <property type="protein sequence ID" value="MFC6377532.1"/>
    <property type="molecule type" value="Genomic_DNA"/>
</dbReference>
<evidence type="ECO:0000313" key="2">
    <source>
        <dbReference type="EMBL" id="MFC6377532.1"/>
    </source>
</evidence>
<keyword evidence="3" id="KW-1185">Reference proteome</keyword>
<keyword evidence="1" id="KW-0472">Membrane</keyword>
<keyword evidence="1" id="KW-0812">Transmembrane</keyword>
<proteinExistence type="predicted"/>
<gene>
    <name evidence="2" type="ORF">ACFP9W_05420</name>
</gene>
<name>A0ABW1VXY3_9GAMM</name>
<dbReference type="RefSeq" id="WP_385948518.1">
    <property type="nucleotide sequence ID" value="NZ_JBHSUB010000006.1"/>
</dbReference>
<evidence type="ECO:0000256" key="1">
    <source>
        <dbReference type="SAM" id="Phobius"/>
    </source>
</evidence>
<accession>A0ABW1VXY3</accession>
<organism evidence="2 3">
    <name type="scientific">Tatumella terrea</name>
    <dbReference type="NCBI Taxonomy" id="419007"/>
    <lineage>
        <taxon>Bacteria</taxon>
        <taxon>Pseudomonadati</taxon>
        <taxon>Pseudomonadota</taxon>
        <taxon>Gammaproteobacteria</taxon>
        <taxon>Enterobacterales</taxon>
        <taxon>Erwiniaceae</taxon>
        <taxon>Tatumella</taxon>
    </lineage>
</organism>
<dbReference type="Proteomes" id="UP001596230">
    <property type="component" value="Unassembled WGS sequence"/>
</dbReference>
<keyword evidence="1" id="KW-1133">Transmembrane helix</keyword>